<proteinExistence type="predicted"/>
<dbReference type="AlphaFoldDB" id="A0A9Q0M2Z1"/>
<dbReference type="OrthoDB" id="6374621at2759"/>
<dbReference type="Proteomes" id="UP001142055">
    <property type="component" value="Chromosome 3"/>
</dbReference>
<sequence length="88" mass="9767">MAKSSIGSNSRNQSQNTDDLVPEIDVLLNYEINGLNKQLEAELGVSTAFMSCKKELPLDSLKALRTIADNLKDDEWLYPSVNKLLGLQ</sequence>
<evidence type="ECO:0000313" key="2">
    <source>
        <dbReference type="Proteomes" id="UP001142055"/>
    </source>
</evidence>
<name>A0A9Q0M2Z1_BLOTA</name>
<accession>A0A9Q0M2Z1</accession>
<protein>
    <submittedName>
        <fullName evidence="1">Uncharacterized protein</fullName>
    </submittedName>
</protein>
<organism evidence="1 2">
    <name type="scientific">Blomia tropicalis</name>
    <name type="common">Mite</name>
    <dbReference type="NCBI Taxonomy" id="40697"/>
    <lineage>
        <taxon>Eukaryota</taxon>
        <taxon>Metazoa</taxon>
        <taxon>Ecdysozoa</taxon>
        <taxon>Arthropoda</taxon>
        <taxon>Chelicerata</taxon>
        <taxon>Arachnida</taxon>
        <taxon>Acari</taxon>
        <taxon>Acariformes</taxon>
        <taxon>Sarcoptiformes</taxon>
        <taxon>Astigmata</taxon>
        <taxon>Glycyphagoidea</taxon>
        <taxon>Echimyopodidae</taxon>
        <taxon>Blomia</taxon>
    </lineage>
</organism>
<evidence type="ECO:0000313" key="1">
    <source>
        <dbReference type="EMBL" id="KAJ6216972.1"/>
    </source>
</evidence>
<dbReference type="EMBL" id="JAPWDV010000003">
    <property type="protein sequence ID" value="KAJ6216972.1"/>
    <property type="molecule type" value="Genomic_DNA"/>
</dbReference>
<comment type="caution">
    <text evidence="1">The sequence shown here is derived from an EMBL/GenBank/DDBJ whole genome shotgun (WGS) entry which is preliminary data.</text>
</comment>
<reference evidence="1" key="1">
    <citation type="submission" date="2022-12" db="EMBL/GenBank/DDBJ databases">
        <title>Genome assemblies of Blomia tropicalis.</title>
        <authorList>
            <person name="Cui Y."/>
        </authorList>
    </citation>
    <scope>NUCLEOTIDE SEQUENCE</scope>
    <source>
        <tissue evidence="1">Adult mites</tissue>
    </source>
</reference>
<keyword evidence="2" id="KW-1185">Reference proteome</keyword>
<gene>
    <name evidence="1" type="ORF">RDWZM_008129</name>
</gene>